<dbReference type="SUPFAM" id="SSF51306">
    <property type="entry name" value="LexA/Signal peptidase"/>
    <property type="match status" value="1"/>
</dbReference>
<gene>
    <name evidence="9" type="ORF">BGLFYP119_01846</name>
</gene>
<comment type="subcellular location">
    <subcellularLocation>
        <location evidence="1">Endomembrane system</location>
    </subcellularLocation>
</comment>
<dbReference type="EMBL" id="CACRST010000017">
    <property type="protein sequence ID" value="VYT11153.1"/>
    <property type="molecule type" value="Genomic_DNA"/>
</dbReference>
<keyword evidence="3 7" id="KW-0812">Transmembrane</keyword>
<dbReference type="GO" id="GO:0012505">
    <property type="term" value="C:endomembrane system"/>
    <property type="evidence" value="ECO:0007669"/>
    <property type="project" value="UniProtKB-SubCell"/>
</dbReference>
<dbReference type="GO" id="GO:0006465">
    <property type="term" value="P:signal peptide processing"/>
    <property type="evidence" value="ECO:0007669"/>
    <property type="project" value="UniProtKB-UniRule"/>
</dbReference>
<keyword evidence="2" id="KW-0378">Hydrolase</keyword>
<dbReference type="InterPro" id="IPR019533">
    <property type="entry name" value="Peptidase_S26"/>
</dbReference>
<proteinExistence type="predicted"/>
<evidence type="ECO:0000259" key="8">
    <source>
        <dbReference type="Pfam" id="PF00717"/>
    </source>
</evidence>
<dbReference type="InterPro" id="IPR015927">
    <property type="entry name" value="Peptidase_S24_S26A/B/C"/>
</dbReference>
<dbReference type="AlphaFoldDB" id="A0A6N2U3A9"/>
<dbReference type="RefSeq" id="WP_156354195.1">
    <property type="nucleotide sequence ID" value="NZ_CACRST010000017.1"/>
</dbReference>
<sequence>MKKAEQITRGILALFLIVGCYLFLAPSGRFSAQAVLSGSMEPAIKTGGLIFTDKKQKKPEPGDVIMYRLRDSLVTHRVIRKENGLYVTRGDANEKEDPYFVHPDQIEGTVVFSIPFLGYGAFFLRQKTVLGVIGLMLIQELIFFIIHWKGEHRKTMRKHT</sequence>
<dbReference type="EC" id="3.4.21.89" evidence="6"/>
<feature type="domain" description="Peptidase S24/S26A/S26B/S26C" evidence="8">
    <location>
        <begin position="34"/>
        <end position="98"/>
    </location>
</feature>
<dbReference type="CDD" id="cd06530">
    <property type="entry name" value="S26_SPase_I"/>
    <property type="match status" value="1"/>
</dbReference>
<evidence type="ECO:0000256" key="5">
    <source>
        <dbReference type="ARBA" id="ARBA00023136"/>
    </source>
</evidence>
<evidence type="ECO:0000256" key="6">
    <source>
        <dbReference type="NCBIfam" id="TIGR02228"/>
    </source>
</evidence>
<dbReference type="InterPro" id="IPR001733">
    <property type="entry name" value="Peptidase_S26B"/>
</dbReference>
<keyword evidence="5 7" id="KW-0472">Membrane</keyword>
<reference evidence="9" key="1">
    <citation type="submission" date="2019-11" db="EMBL/GenBank/DDBJ databases">
        <authorList>
            <person name="Feng L."/>
        </authorList>
    </citation>
    <scope>NUCLEOTIDE SEQUENCE</scope>
    <source>
        <strain evidence="9">BgluceraseaLFYP119</strain>
    </source>
</reference>
<evidence type="ECO:0000256" key="3">
    <source>
        <dbReference type="ARBA" id="ARBA00022692"/>
    </source>
</evidence>
<feature type="transmembrane region" description="Helical" evidence="7">
    <location>
        <begin position="129"/>
        <end position="148"/>
    </location>
</feature>
<dbReference type="GO" id="GO:0004252">
    <property type="term" value="F:serine-type endopeptidase activity"/>
    <property type="evidence" value="ECO:0007669"/>
    <property type="project" value="UniProtKB-UniRule"/>
</dbReference>
<organism evidence="9">
    <name type="scientific">Blautia glucerasea</name>
    <dbReference type="NCBI Taxonomy" id="536633"/>
    <lineage>
        <taxon>Bacteria</taxon>
        <taxon>Bacillati</taxon>
        <taxon>Bacillota</taxon>
        <taxon>Clostridia</taxon>
        <taxon>Lachnospirales</taxon>
        <taxon>Lachnospiraceae</taxon>
        <taxon>Blautia</taxon>
    </lineage>
</organism>
<evidence type="ECO:0000313" key="9">
    <source>
        <dbReference type="EMBL" id="VYT11153.1"/>
    </source>
</evidence>
<protein>
    <recommendedName>
        <fullName evidence="6">Signal peptidase I</fullName>
        <ecNumber evidence="6">3.4.21.89</ecNumber>
    </recommendedName>
</protein>
<evidence type="ECO:0000256" key="7">
    <source>
        <dbReference type="SAM" id="Phobius"/>
    </source>
</evidence>
<dbReference type="PRINTS" id="PR00728">
    <property type="entry name" value="SIGNALPTASE"/>
</dbReference>
<keyword evidence="4 7" id="KW-1133">Transmembrane helix</keyword>
<keyword evidence="2" id="KW-0645">Protease</keyword>
<dbReference type="PROSITE" id="PS51257">
    <property type="entry name" value="PROKAR_LIPOPROTEIN"/>
    <property type="match status" value="1"/>
</dbReference>
<evidence type="ECO:0000256" key="4">
    <source>
        <dbReference type="ARBA" id="ARBA00022989"/>
    </source>
</evidence>
<dbReference type="NCBIfam" id="TIGR02228">
    <property type="entry name" value="sigpep_I_arch"/>
    <property type="match status" value="1"/>
</dbReference>
<name>A0A6N2U3A9_9FIRM</name>
<dbReference type="Pfam" id="PF00717">
    <property type="entry name" value="Peptidase_S24"/>
    <property type="match status" value="1"/>
</dbReference>
<dbReference type="GO" id="GO:0009003">
    <property type="term" value="F:signal peptidase activity"/>
    <property type="evidence" value="ECO:0007669"/>
    <property type="project" value="UniProtKB-EC"/>
</dbReference>
<dbReference type="Gene3D" id="2.10.109.10">
    <property type="entry name" value="Umud Fragment, subunit A"/>
    <property type="match status" value="1"/>
</dbReference>
<evidence type="ECO:0000256" key="2">
    <source>
        <dbReference type="ARBA" id="ARBA00022670"/>
    </source>
</evidence>
<dbReference type="PANTHER" id="PTHR10806">
    <property type="entry name" value="SIGNAL PEPTIDASE COMPLEX CATALYTIC SUBUNIT SEC11"/>
    <property type="match status" value="1"/>
</dbReference>
<dbReference type="PANTHER" id="PTHR10806:SF6">
    <property type="entry name" value="SIGNAL PEPTIDASE COMPLEX CATALYTIC SUBUNIT SEC11"/>
    <property type="match status" value="1"/>
</dbReference>
<evidence type="ECO:0000256" key="1">
    <source>
        <dbReference type="ARBA" id="ARBA00004308"/>
    </source>
</evidence>
<dbReference type="InterPro" id="IPR036286">
    <property type="entry name" value="LexA/Signal_pep-like_sf"/>
</dbReference>
<dbReference type="GO" id="GO:0016020">
    <property type="term" value="C:membrane"/>
    <property type="evidence" value="ECO:0007669"/>
    <property type="project" value="UniProtKB-UniRule"/>
</dbReference>
<accession>A0A6N2U3A9</accession>